<dbReference type="Pfam" id="PF00171">
    <property type="entry name" value="Aldedh"/>
    <property type="match status" value="1"/>
</dbReference>
<keyword evidence="1" id="KW-0560">Oxidoreductase</keyword>
<evidence type="ECO:0000259" key="2">
    <source>
        <dbReference type="Pfam" id="PF00171"/>
    </source>
</evidence>
<dbReference type="AlphaFoldDB" id="A0A8J3JYX5"/>
<dbReference type="InterPro" id="IPR050740">
    <property type="entry name" value="Aldehyde_DH_Superfamily"/>
</dbReference>
<dbReference type="PANTHER" id="PTHR43353:SF3">
    <property type="entry name" value="ALDEHYDE DEHYDROGENASE-RELATED"/>
    <property type="match status" value="1"/>
</dbReference>
<dbReference type="GO" id="GO:0016620">
    <property type="term" value="F:oxidoreductase activity, acting on the aldehyde or oxo group of donors, NAD or NADP as acceptor"/>
    <property type="evidence" value="ECO:0007669"/>
    <property type="project" value="InterPro"/>
</dbReference>
<dbReference type="Gene3D" id="3.40.605.10">
    <property type="entry name" value="Aldehyde Dehydrogenase, Chain A, domain 1"/>
    <property type="match status" value="1"/>
</dbReference>
<name>A0A8J3JYX5_9ACTN</name>
<sequence length="447" mass="44958">MPAGRVIVDAYVTRGVPIVTVSTAVAQAVAAAPHLASLSGELRRTMLHACADALAAAGREIVPTALEETGLTMARLRGELQRTTDQLRLLGDHAAQPWRRVSAGVAAGGGDVVTVPVPVGPVAVFAASNFPLAFGVSGGDTASALAAGCPVVVKAHPAQPRTGELLGQILARTLPDGAFSLVAGGPEVSLELVRAAGIRAVGFTGSLTGGRALMDAAAARPDPIPVYAEMGSLNPVLVLPGAAVPATVSALAAAVTGSAGQLCTKPGLVVTGSAAFADELADAVAAVPVHRMLTDGMAQAHEKWQAHASAAHRVVAGAGSPAPFAVVVNVDDLAGELLEEHFGPSVVIAVGAAEDVPSRLEGSLTASVYADDSDREAARALLPGLLARAGRIVWNGVPTGVAVCDAMQHGGPWPATSASWSTSVGTEAIERFRRPVALQGLPAELLP</sequence>
<gene>
    <name evidence="3" type="ORF">Cch02nite_32050</name>
</gene>
<dbReference type="PANTHER" id="PTHR43353">
    <property type="entry name" value="SUCCINATE-SEMIALDEHYDE DEHYDROGENASE, MITOCHONDRIAL"/>
    <property type="match status" value="1"/>
</dbReference>
<dbReference type="InterPro" id="IPR016163">
    <property type="entry name" value="Ald_DH_C"/>
</dbReference>
<dbReference type="InterPro" id="IPR015590">
    <property type="entry name" value="Aldehyde_DH_dom"/>
</dbReference>
<proteinExistence type="predicted"/>
<dbReference type="Gene3D" id="3.40.309.10">
    <property type="entry name" value="Aldehyde Dehydrogenase, Chain A, domain 2"/>
    <property type="match status" value="1"/>
</dbReference>
<dbReference type="Proteomes" id="UP000619293">
    <property type="component" value="Unassembled WGS sequence"/>
</dbReference>
<dbReference type="SUPFAM" id="SSF53720">
    <property type="entry name" value="ALDH-like"/>
    <property type="match status" value="1"/>
</dbReference>
<keyword evidence="4" id="KW-1185">Reference proteome</keyword>
<comment type="caution">
    <text evidence="3">The sequence shown here is derived from an EMBL/GenBank/DDBJ whole genome shotgun (WGS) entry which is preliminary data.</text>
</comment>
<organism evidence="3 4">
    <name type="scientific">Catellatospora chokoriensis</name>
    <dbReference type="NCBI Taxonomy" id="310353"/>
    <lineage>
        <taxon>Bacteria</taxon>
        <taxon>Bacillati</taxon>
        <taxon>Actinomycetota</taxon>
        <taxon>Actinomycetes</taxon>
        <taxon>Micromonosporales</taxon>
        <taxon>Micromonosporaceae</taxon>
        <taxon>Catellatospora</taxon>
    </lineage>
</organism>
<feature type="domain" description="Aldehyde dehydrogenase" evidence="2">
    <location>
        <begin position="21"/>
        <end position="344"/>
    </location>
</feature>
<evidence type="ECO:0000256" key="1">
    <source>
        <dbReference type="ARBA" id="ARBA00023002"/>
    </source>
</evidence>
<reference evidence="3 4" key="1">
    <citation type="submission" date="2021-01" db="EMBL/GenBank/DDBJ databases">
        <title>Whole genome shotgun sequence of Catellatospora chokoriensis NBRC 107358.</title>
        <authorList>
            <person name="Komaki H."/>
            <person name="Tamura T."/>
        </authorList>
    </citation>
    <scope>NUCLEOTIDE SEQUENCE [LARGE SCALE GENOMIC DNA]</scope>
    <source>
        <strain evidence="3 4">NBRC 107358</strain>
    </source>
</reference>
<dbReference type="InterPro" id="IPR016161">
    <property type="entry name" value="Ald_DH/histidinol_DH"/>
</dbReference>
<evidence type="ECO:0000313" key="3">
    <source>
        <dbReference type="EMBL" id="GIF89761.1"/>
    </source>
</evidence>
<accession>A0A8J3JYX5</accession>
<protein>
    <submittedName>
        <fullName evidence="3">Semialdehyde dehydrogenase</fullName>
    </submittedName>
</protein>
<dbReference type="EMBL" id="BONG01000018">
    <property type="protein sequence ID" value="GIF89761.1"/>
    <property type="molecule type" value="Genomic_DNA"/>
</dbReference>
<dbReference type="InterPro" id="IPR016162">
    <property type="entry name" value="Ald_DH_N"/>
</dbReference>
<evidence type="ECO:0000313" key="4">
    <source>
        <dbReference type="Proteomes" id="UP000619293"/>
    </source>
</evidence>